<reference evidence="1 2" key="1">
    <citation type="journal article" date="2018" name="Environ. Microbiol.">
        <title>Novel energy conservation strategies and behaviour of Pelotomaculum schinkii driving syntrophic propionate catabolism.</title>
        <authorList>
            <person name="Hidalgo-Ahumada C.A.P."/>
            <person name="Nobu M.K."/>
            <person name="Narihiro T."/>
            <person name="Tamaki H."/>
            <person name="Liu W.T."/>
            <person name="Kamagata Y."/>
            <person name="Stams A.J.M."/>
            <person name="Imachi H."/>
            <person name="Sousa D.Z."/>
        </authorList>
    </citation>
    <scope>NUCLEOTIDE SEQUENCE [LARGE SCALE GENOMIC DNA]</scope>
    <source>
        <strain evidence="1 2">HH</strain>
    </source>
</reference>
<gene>
    <name evidence="1" type="ORF">Psch_00097</name>
</gene>
<sequence>MGADEFRACKTFISRNGVIRTTFERNMRYSDSFDFGVEHMLPVKESYEYKLQENIAASLFEEFDLLELKPAENDIPFPDGGSWQITIYTNGENIKMKGFSPPAPFGERLADKITGLIKYKIDPMLF</sequence>
<proteinExistence type="predicted"/>
<dbReference type="Proteomes" id="UP000298324">
    <property type="component" value="Unassembled WGS sequence"/>
</dbReference>
<evidence type="ECO:0000313" key="2">
    <source>
        <dbReference type="Proteomes" id="UP000298324"/>
    </source>
</evidence>
<name>A0A4Y7RC27_9FIRM</name>
<comment type="caution">
    <text evidence="1">The sequence shown here is derived from an EMBL/GenBank/DDBJ whole genome shotgun (WGS) entry which is preliminary data.</text>
</comment>
<dbReference type="AlphaFoldDB" id="A0A4Y7RC27"/>
<evidence type="ECO:0000313" key="1">
    <source>
        <dbReference type="EMBL" id="TEB06565.1"/>
    </source>
</evidence>
<protein>
    <submittedName>
        <fullName evidence="1">Uncharacterized protein</fullName>
    </submittedName>
</protein>
<accession>A0A4Y7RC27</accession>
<keyword evidence="2" id="KW-1185">Reference proteome</keyword>
<organism evidence="1 2">
    <name type="scientific">Pelotomaculum schinkii</name>
    <dbReference type="NCBI Taxonomy" id="78350"/>
    <lineage>
        <taxon>Bacteria</taxon>
        <taxon>Bacillati</taxon>
        <taxon>Bacillota</taxon>
        <taxon>Clostridia</taxon>
        <taxon>Eubacteriales</taxon>
        <taxon>Desulfotomaculaceae</taxon>
        <taxon>Pelotomaculum</taxon>
    </lineage>
</organism>
<dbReference type="EMBL" id="QFGA01000001">
    <property type="protein sequence ID" value="TEB06565.1"/>
    <property type="molecule type" value="Genomic_DNA"/>
</dbReference>